<dbReference type="EMBL" id="MU856429">
    <property type="protein sequence ID" value="KAK3896727.1"/>
    <property type="molecule type" value="Genomic_DNA"/>
</dbReference>
<accession>A0AAN6MA99</accession>
<keyword evidence="3" id="KW-1185">Reference proteome</keyword>
<feature type="region of interest" description="Disordered" evidence="1">
    <location>
        <begin position="1"/>
        <end position="65"/>
    </location>
</feature>
<feature type="compositionally biased region" description="Basic and acidic residues" evidence="1">
    <location>
        <begin position="1"/>
        <end position="12"/>
    </location>
</feature>
<comment type="caution">
    <text evidence="2">The sequence shown here is derived from an EMBL/GenBank/DDBJ whole genome shotgun (WGS) entry which is preliminary data.</text>
</comment>
<reference evidence="2" key="1">
    <citation type="journal article" date="2023" name="Mol. Phylogenet. Evol.">
        <title>Genome-scale phylogeny and comparative genomics of the fungal order Sordariales.</title>
        <authorList>
            <person name="Hensen N."/>
            <person name="Bonometti L."/>
            <person name="Westerberg I."/>
            <person name="Brannstrom I.O."/>
            <person name="Guillou S."/>
            <person name="Cros-Aarteil S."/>
            <person name="Calhoun S."/>
            <person name="Haridas S."/>
            <person name="Kuo A."/>
            <person name="Mondo S."/>
            <person name="Pangilinan J."/>
            <person name="Riley R."/>
            <person name="LaButti K."/>
            <person name="Andreopoulos B."/>
            <person name="Lipzen A."/>
            <person name="Chen C."/>
            <person name="Yan M."/>
            <person name="Daum C."/>
            <person name="Ng V."/>
            <person name="Clum A."/>
            <person name="Steindorff A."/>
            <person name="Ohm R.A."/>
            <person name="Martin F."/>
            <person name="Silar P."/>
            <person name="Natvig D.O."/>
            <person name="Lalanne C."/>
            <person name="Gautier V."/>
            <person name="Ament-Velasquez S.L."/>
            <person name="Kruys A."/>
            <person name="Hutchinson M.I."/>
            <person name="Powell A.J."/>
            <person name="Barry K."/>
            <person name="Miller A.N."/>
            <person name="Grigoriev I.V."/>
            <person name="Debuchy R."/>
            <person name="Gladieux P."/>
            <person name="Hiltunen Thoren M."/>
            <person name="Johannesson H."/>
        </authorList>
    </citation>
    <scope>NUCLEOTIDE SEQUENCE</scope>
    <source>
        <strain evidence="2">CBS 103.79</strain>
    </source>
</reference>
<evidence type="ECO:0000256" key="1">
    <source>
        <dbReference type="SAM" id="MobiDB-lite"/>
    </source>
</evidence>
<dbReference type="AlphaFoldDB" id="A0AAN6MA99"/>
<evidence type="ECO:0000313" key="2">
    <source>
        <dbReference type="EMBL" id="KAK3896727.1"/>
    </source>
</evidence>
<name>A0AAN6MA99_9PEZI</name>
<organism evidence="2 3">
    <name type="scientific">Staphylotrichum tortipilum</name>
    <dbReference type="NCBI Taxonomy" id="2831512"/>
    <lineage>
        <taxon>Eukaryota</taxon>
        <taxon>Fungi</taxon>
        <taxon>Dikarya</taxon>
        <taxon>Ascomycota</taxon>
        <taxon>Pezizomycotina</taxon>
        <taxon>Sordariomycetes</taxon>
        <taxon>Sordariomycetidae</taxon>
        <taxon>Sordariales</taxon>
        <taxon>Chaetomiaceae</taxon>
        <taxon>Staphylotrichum</taxon>
    </lineage>
</organism>
<dbReference type="Proteomes" id="UP001303889">
    <property type="component" value="Unassembled WGS sequence"/>
</dbReference>
<protein>
    <submittedName>
        <fullName evidence="2">Uncharacterized protein</fullName>
    </submittedName>
</protein>
<sequence>MARKISKPDKGKAPAGKPAQAPTQGEETTKDELPSDPAPPADEPDQQRQPAEPVPAGNAAQDEAKRRAEFELWKVQYEAWWGVSLNEPASARPMADAVARGPGPGRTGPEPPAPVKTRLAGQSGRTYGYRPNSPPIAPPARSMRLPPTSPTRIKHGIIAVPVGEEDVLFGPWPDHVISQGFLDAVSDANREYYDEDTLT</sequence>
<feature type="region of interest" description="Disordered" evidence="1">
    <location>
        <begin position="88"/>
        <end position="144"/>
    </location>
</feature>
<gene>
    <name evidence="2" type="ORF">C8A05DRAFT_39725</name>
</gene>
<proteinExistence type="predicted"/>
<evidence type="ECO:0000313" key="3">
    <source>
        <dbReference type="Proteomes" id="UP001303889"/>
    </source>
</evidence>
<reference evidence="2" key="2">
    <citation type="submission" date="2023-05" db="EMBL/GenBank/DDBJ databases">
        <authorList>
            <consortium name="Lawrence Berkeley National Laboratory"/>
            <person name="Steindorff A."/>
            <person name="Hensen N."/>
            <person name="Bonometti L."/>
            <person name="Westerberg I."/>
            <person name="Brannstrom I.O."/>
            <person name="Guillou S."/>
            <person name="Cros-Aarteil S."/>
            <person name="Calhoun S."/>
            <person name="Haridas S."/>
            <person name="Kuo A."/>
            <person name="Mondo S."/>
            <person name="Pangilinan J."/>
            <person name="Riley R."/>
            <person name="Labutti K."/>
            <person name="Andreopoulos B."/>
            <person name="Lipzen A."/>
            <person name="Chen C."/>
            <person name="Yanf M."/>
            <person name="Daum C."/>
            <person name="Ng V."/>
            <person name="Clum A."/>
            <person name="Ohm R."/>
            <person name="Martin F."/>
            <person name="Silar P."/>
            <person name="Natvig D."/>
            <person name="Lalanne C."/>
            <person name="Gautier V."/>
            <person name="Ament-Velasquez S.L."/>
            <person name="Kruys A."/>
            <person name="Hutchinson M.I."/>
            <person name="Powell A.J."/>
            <person name="Barry K."/>
            <person name="Miller A.N."/>
            <person name="Grigoriev I.V."/>
            <person name="Debuchy R."/>
            <person name="Gladieux P."/>
            <person name="Thoren M.H."/>
            <person name="Johannesson H."/>
        </authorList>
    </citation>
    <scope>NUCLEOTIDE SEQUENCE</scope>
    <source>
        <strain evidence="2">CBS 103.79</strain>
    </source>
</reference>
<feature type="compositionally biased region" description="Low complexity" evidence="1">
    <location>
        <begin position="13"/>
        <end position="22"/>
    </location>
</feature>